<dbReference type="RefSeq" id="WP_003990534.1">
    <property type="nucleotide sequence ID" value="NZ_GG657757.1"/>
</dbReference>
<protein>
    <submittedName>
        <fullName evidence="2">Predicted protein</fullName>
    </submittedName>
</protein>
<dbReference type="OrthoDB" id="4260918at2"/>
<sequence length="140" mass="14964">MRLLVRSALAGTAATLLALTTGASAHADGTDRTVWASADWNVTPKEEWGGKAHIQTYGEIFTITDLAKDGHSTIGIISIGGEGNTYYYWNRDGVDTTRTLNLDIKEGTPVNIKACIGDWSGSPTAGIMWDKCSGWAQTDA</sequence>
<feature type="chain" id="PRO_5003132074" evidence="1">
    <location>
        <begin position="28"/>
        <end position="140"/>
    </location>
</feature>
<accession>D9XCG5</accession>
<keyword evidence="1" id="KW-0732">Signal</keyword>
<dbReference type="STRING" id="591159.SSQG_02940"/>
<name>D9XCG5_STRVT</name>
<feature type="signal peptide" evidence="1">
    <location>
        <begin position="1"/>
        <end position="27"/>
    </location>
</feature>
<evidence type="ECO:0000256" key="1">
    <source>
        <dbReference type="SAM" id="SignalP"/>
    </source>
</evidence>
<dbReference type="EMBL" id="GG657757">
    <property type="protein sequence ID" value="EFL32422.1"/>
    <property type="molecule type" value="Genomic_DNA"/>
</dbReference>
<dbReference type="AlphaFoldDB" id="D9XCG5"/>
<organism evidence="2 3">
    <name type="scientific">Streptomyces viridochromogenes (strain DSM 40736 / JCM 4977 / BCRC 1201 / Tue 494)</name>
    <dbReference type="NCBI Taxonomy" id="591159"/>
    <lineage>
        <taxon>Bacteria</taxon>
        <taxon>Bacillati</taxon>
        <taxon>Actinomycetota</taxon>
        <taxon>Actinomycetes</taxon>
        <taxon>Kitasatosporales</taxon>
        <taxon>Streptomycetaceae</taxon>
        <taxon>Streptomyces</taxon>
    </lineage>
</organism>
<reference evidence="3" key="1">
    <citation type="submission" date="2009-02" db="EMBL/GenBank/DDBJ databases">
        <title>Annotation of Streptomyces viridochromogenes strain DSM 40736.</title>
        <authorList>
            <consortium name="The Broad Institute Genome Sequencing Platform"/>
            <consortium name="Broad Institute Microbial Sequencing Center"/>
            <person name="Fischbach M."/>
            <person name="Godfrey P."/>
            <person name="Ward D."/>
            <person name="Young S."/>
            <person name="Zeng Q."/>
            <person name="Koehrsen M."/>
            <person name="Alvarado L."/>
            <person name="Berlin A.M."/>
            <person name="Bochicchio J."/>
            <person name="Borenstein D."/>
            <person name="Chapman S.B."/>
            <person name="Chen Z."/>
            <person name="Engels R."/>
            <person name="Freedman E."/>
            <person name="Gellesch M."/>
            <person name="Goldberg J."/>
            <person name="Griggs A."/>
            <person name="Gujja S."/>
            <person name="Heilman E.R."/>
            <person name="Heiman D.I."/>
            <person name="Hepburn T.A."/>
            <person name="Howarth C."/>
            <person name="Jen D."/>
            <person name="Larson L."/>
            <person name="Lewis B."/>
            <person name="Mehta T."/>
            <person name="Park D."/>
            <person name="Pearson M."/>
            <person name="Richards J."/>
            <person name="Roberts A."/>
            <person name="Saif S."/>
            <person name="Shea T.D."/>
            <person name="Shenoy N."/>
            <person name="Sisk P."/>
            <person name="Stolte C."/>
            <person name="Sykes S.N."/>
            <person name="Thomson T."/>
            <person name="Walk T."/>
            <person name="White J."/>
            <person name="Yandava C."/>
            <person name="Straight P."/>
            <person name="Clardy J."/>
            <person name="Hung D."/>
            <person name="Kolter R."/>
            <person name="Mekalanos J."/>
            <person name="Walker S."/>
            <person name="Walsh C.T."/>
            <person name="Wieland-Brown L.C."/>
            <person name="Haas B."/>
            <person name="Nusbaum C."/>
            <person name="Birren B."/>
        </authorList>
    </citation>
    <scope>NUCLEOTIDE SEQUENCE [LARGE SCALE GENOMIC DNA]</scope>
    <source>
        <strain evidence="3">DSM 40736 / JCM 4977 / BCRC 1201 / Tue 494</strain>
    </source>
</reference>
<keyword evidence="3" id="KW-1185">Reference proteome</keyword>
<dbReference type="HOGENOM" id="CLU_1834124_0_0_11"/>
<proteinExistence type="predicted"/>
<dbReference type="eggNOG" id="ENOG5031U06">
    <property type="taxonomic scope" value="Bacteria"/>
</dbReference>
<gene>
    <name evidence="2" type="ORF">SSQG_02940</name>
</gene>
<evidence type="ECO:0000313" key="3">
    <source>
        <dbReference type="Proteomes" id="UP000004184"/>
    </source>
</evidence>
<dbReference type="Proteomes" id="UP000004184">
    <property type="component" value="Unassembled WGS sequence"/>
</dbReference>
<evidence type="ECO:0000313" key="2">
    <source>
        <dbReference type="EMBL" id="EFL32422.1"/>
    </source>
</evidence>